<evidence type="ECO:0000313" key="1">
    <source>
        <dbReference type="EMBL" id="GBP41385.1"/>
    </source>
</evidence>
<organism evidence="1 2">
    <name type="scientific">Eumeta variegata</name>
    <name type="common">Bagworm moth</name>
    <name type="synonym">Eumeta japonica</name>
    <dbReference type="NCBI Taxonomy" id="151549"/>
    <lineage>
        <taxon>Eukaryota</taxon>
        <taxon>Metazoa</taxon>
        <taxon>Ecdysozoa</taxon>
        <taxon>Arthropoda</taxon>
        <taxon>Hexapoda</taxon>
        <taxon>Insecta</taxon>
        <taxon>Pterygota</taxon>
        <taxon>Neoptera</taxon>
        <taxon>Endopterygota</taxon>
        <taxon>Lepidoptera</taxon>
        <taxon>Glossata</taxon>
        <taxon>Ditrysia</taxon>
        <taxon>Tineoidea</taxon>
        <taxon>Psychidae</taxon>
        <taxon>Oiketicinae</taxon>
        <taxon>Eumeta</taxon>
    </lineage>
</organism>
<keyword evidence="2" id="KW-1185">Reference proteome</keyword>
<accession>A0A4C1VU85</accession>
<dbReference type="AlphaFoldDB" id="A0A4C1VU85"/>
<evidence type="ECO:0000313" key="2">
    <source>
        <dbReference type="Proteomes" id="UP000299102"/>
    </source>
</evidence>
<name>A0A4C1VU85_EUMVA</name>
<gene>
    <name evidence="1" type="ORF">EVAR_84729_1</name>
</gene>
<reference evidence="1 2" key="1">
    <citation type="journal article" date="2019" name="Commun. Biol.">
        <title>The bagworm genome reveals a unique fibroin gene that provides high tensile strength.</title>
        <authorList>
            <person name="Kono N."/>
            <person name="Nakamura H."/>
            <person name="Ohtoshi R."/>
            <person name="Tomita M."/>
            <person name="Numata K."/>
            <person name="Arakawa K."/>
        </authorList>
    </citation>
    <scope>NUCLEOTIDE SEQUENCE [LARGE SCALE GENOMIC DNA]</scope>
</reference>
<proteinExistence type="predicted"/>
<sequence>MIALRARILNADLAVDRTNNMASQNQYDQQNHIGSVCLSSEYSSRSGAFSSKNKRRPALFSPCADEKRSGARSYIRNF</sequence>
<dbReference type="Proteomes" id="UP000299102">
    <property type="component" value="Unassembled WGS sequence"/>
</dbReference>
<comment type="caution">
    <text evidence="1">The sequence shown here is derived from an EMBL/GenBank/DDBJ whole genome shotgun (WGS) entry which is preliminary data.</text>
</comment>
<protein>
    <submittedName>
        <fullName evidence="1">Uncharacterized protein</fullName>
    </submittedName>
</protein>
<dbReference type="EMBL" id="BGZK01000398">
    <property type="protein sequence ID" value="GBP41385.1"/>
    <property type="molecule type" value="Genomic_DNA"/>
</dbReference>